<reference evidence="2" key="2">
    <citation type="submission" date="2015-04" db="UniProtKB">
        <authorList>
            <consortium name="EnsemblPlants"/>
        </authorList>
    </citation>
    <scope>IDENTIFICATION</scope>
</reference>
<name>A0A0D9Y5L4_9ORYZ</name>
<accession>A0A0D9Y5L4</accession>
<dbReference type="HOGENOM" id="CLU_488684_0_0_1"/>
<dbReference type="Proteomes" id="UP000026961">
    <property type="component" value="Chromosome 1"/>
</dbReference>
<evidence type="ECO:0000313" key="2">
    <source>
        <dbReference type="EnsemblPlants" id="OGLUM01G09390.1"/>
    </source>
</evidence>
<organism evidence="2">
    <name type="scientific">Oryza glumipatula</name>
    <dbReference type="NCBI Taxonomy" id="40148"/>
    <lineage>
        <taxon>Eukaryota</taxon>
        <taxon>Viridiplantae</taxon>
        <taxon>Streptophyta</taxon>
        <taxon>Embryophyta</taxon>
        <taxon>Tracheophyta</taxon>
        <taxon>Spermatophyta</taxon>
        <taxon>Magnoliopsida</taxon>
        <taxon>Liliopsida</taxon>
        <taxon>Poales</taxon>
        <taxon>Poaceae</taxon>
        <taxon>BOP clade</taxon>
        <taxon>Oryzoideae</taxon>
        <taxon>Oryzeae</taxon>
        <taxon>Oryzinae</taxon>
        <taxon>Oryza</taxon>
    </lineage>
</organism>
<feature type="region of interest" description="Disordered" evidence="1">
    <location>
        <begin position="171"/>
        <end position="208"/>
    </location>
</feature>
<dbReference type="EnsemblPlants" id="OGLUM01G09390.1">
    <property type="protein sequence ID" value="OGLUM01G09390.1"/>
    <property type="gene ID" value="OGLUM01G09390"/>
</dbReference>
<reference evidence="2" key="1">
    <citation type="submission" date="2013-08" db="EMBL/GenBank/DDBJ databases">
        <title>Oryza genome evolution.</title>
        <authorList>
            <person name="Wing R.A."/>
            <person name="Panaud O."/>
            <person name="Oliveira A.C."/>
        </authorList>
    </citation>
    <scope>NUCLEOTIDE SEQUENCE</scope>
</reference>
<dbReference type="AlphaFoldDB" id="A0A0D9Y5L4"/>
<feature type="region of interest" description="Disordered" evidence="1">
    <location>
        <begin position="1"/>
        <end position="133"/>
    </location>
</feature>
<feature type="region of interest" description="Disordered" evidence="1">
    <location>
        <begin position="497"/>
        <end position="522"/>
    </location>
</feature>
<evidence type="ECO:0000313" key="3">
    <source>
        <dbReference type="Proteomes" id="UP000026961"/>
    </source>
</evidence>
<feature type="compositionally biased region" description="Low complexity" evidence="1">
    <location>
        <begin position="56"/>
        <end position="78"/>
    </location>
</feature>
<dbReference type="Gramene" id="OGLUM01G09390.1">
    <property type="protein sequence ID" value="OGLUM01G09390.1"/>
    <property type="gene ID" value="OGLUM01G09390"/>
</dbReference>
<feature type="compositionally biased region" description="Polar residues" evidence="1">
    <location>
        <begin position="185"/>
        <end position="196"/>
    </location>
</feature>
<protein>
    <submittedName>
        <fullName evidence="2">Uncharacterized protein</fullName>
    </submittedName>
</protein>
<reference evidence="2" key="3">
    <citation type="submission" date="2018-05" db="EMBL/GenBank/DDBJ databases">
        <title>OgluRS3 (Oryza glumaepatula Reference Sequence Version 3).</title>
        <authorList>
            <person name="Zhang J."/>
            <person name="Kudrna D."/>
            <person name="Lee S."/>
            <person name="Talag J."/>
            <person name="Welchert J."/>
            <person name="Wing R.A."/>
        </authorList>
    </citation>
    <scope>NUCLEOTIDE SEQUENCE [LARGE SCALE GENOMIC DNA]</scope>
</reference>
<feature type="compositionally biased region" description="Basic and acidic residues" evidence="1">
    <location>
        <begin position="1"/>
        <end position="11"/>
    </location>
</feature>
<evidence type="ECO:0000256" key="1">
    <source>
        <dbReference type="SAM" id="MobiDB-lite"/>
    </source>
</evidence>
<keyword evidence="3" id="KW-1185">Reference proteome</keyword>
<sequence length="558" mass="58143">MAHGGGGRDDATQGAAASCGEPGRVGDEHSRRAQQPMEPPLAGAEEETTRLHADVGASNGSGLASANAHNAMEDAAAAGDDDEADSGSGGQLFGASRKYPEQSSLLGPLTEGAHWRPGTRRNPISTAAPSAPRVEAELQIGAALAPEDPEVAVQSDAPETSVARVGPVLLREARTPGGPGGSARSFVSPSRGNRSGQPPWPRNRGCSTRLGVLCRGQGQRAGRLAELSGAIRPAPRPRLAGGSGLPGRFEQARLILDELNVRAISTTQALVRAFGSIGVQGPAPPPDDSSVTEKLRWVEKAGKFAVKASAGYRIWCSWATTRMLSLLLRGKGRAHIGPSARAAPSEVTALLASGSGVNSSRKDADDFTWTVPASSSALALASEAGRRELLPTIAAVMAVTPNAAGPSLPAPGIAQPGIRSGVSSSSSFYWETFDEDSDFDAEGWSPLPLGEYDLDLANTAAGLQYTVRCGGARAWLPSVSRDPTPPTTYQVLRRSRPGREFAGASSGGSSRIRRRRRGRSQRDGLLPRGALLARSSQATSLGRPCFFLLYSQNVLCKC</sequence>
<proteinExistence type="predicted"/>